<dbReference type="GO" id="GO:0006829">
    <property type="term" value="P:zinc ion transport"/>
    <property type="evidence" value="ECO:0007669"/>
    <property type="project" value="InterPro"/>
</dbReference>
<dbReference type="InterPro" id="IPR003689">
    <property type="entry name" value="ZIP"/>
</dbReference>
<evidence type="ECO:0008006" key="10">
    <source>
        <dbReference type="Google" id="ProtNLM"/>
    </source>
</evidence>
<evidence type="ECO:0000256" key="6">
    <source>
        <dbReference type="ARBA" id="ARBA00023136"/>
    </source>
</evidence>
<reference evidence="8 9" key="1">
    <citation type="journal article" date="2018" name="Evol. Lett.">
        <title>Horizontal gene cluster transfer increased hallucinogenic mushroom diversity.</title>
        <authorList>
            <person name="Reynolds H.T."/>
            <person name="Vijayakumar V."/>
            <person name="Gluck-Thaler E."/>
            <person name="Korotkin H.B."/>
            <person name="Matheny P.B."/>
            <person name="Slot J.C."/>
        </authorList>
    </citation>
    <scope>NUCLEOTIDE SEQUENCE [LARGE SCALE GENOMIC DNA]</scope>
    <source>
        <strain evidence="8 9">2629</strain>
    </source>
</reference>
<evidence type="ECO:0000256" key="7">
    <source>
        <dbReference type="SAM" id="Phobius"/>
    </source>
</evidence>
<protein>
    <recommendedName>
        <fullName evidence="10">Zinc/iron permease</fullName>
    </recommendedName>
</protein>
<keyword evidence="5" id="KW-0333">Golgi apparatus</keyword>
<dbReference type="STRING" id="181874.A0A409YIN0"/>
<evidence type="ECO:0000256" key="1">
    <source>
        <dbReference type="ARBA" id="ARBA00004127"/>
    </source>
</evidence>
<keyword evidence="9" id="KW-1185">Reference proteome</keyword>
<evidence type="ECO:0000256" key="2">
    <source>
        <dbReference type="ARBA" id="ARBA00004394"/>
    </source>
</evidence>
<feature type="transmembrane region" description="Helical" evidence="7">
    <location>
        <begin position="246"/>
        <end position="268"/>
    </location>
</feature>
<dbReference type="EMBL" id="NHTK01001139">
    <property type="protein sequence ID" value="PPR02852.1"/>
    <property type="molecule type" value="Genomic_DNA"/>
</dbReference>
<dbReference type="PANTHER" id="PTHR16133">
    <property type="entry name" value="SOLUTE CARRIER FAMILY 39 ZINC TRANSPORTER , MEMBER 9-RELATED"/>
    <property type="match status" value="1"/>
</dbReference>
<evidence type="ECO:0000256" key="4">
    <source>
        <dbReference type="ARBA" id="ARBA00022989"/>
    </source>
</evidence>
<feature type="transmembrane region" description="Helical" evidence="7">
    <location>
        <begin position="181"/>
        <end position="203"/>
    </location>
</feature>
<keyword evidence="3 7" id="KW-0812">Transmembrane</keyword>
<feature type="transmembrane region" description="Helical" evidence="7">
    <location>
        <begin position="215"/>
        <end position="234"/>
    </location>
</feature>
<feature type="transmembrane region" description="Helical" evidence="7">
    <location>
        <begin position="72"/>
        <end position="90"/>
    </location>
</feature>
<sequence>MLSLVLMCVVLGASSLAVGMLPLTYAFSKTHLERLSIVGTGLLLGAALGVIIPEGLENISEANPKELPVNKIALSLVLGFLFMLFIEQVVAQDSHSHSGQGGLPKSRSNNSELEFDAELGDLDHNGRISEQRESGTPTLEAVGGKRRAFSLLLGLSMHGLADGLALGVASLSQTGSSTLSFVVFVALALHKAPTSLAFTTSLLSTSLSRDECRKYVAIFSSSTPVSALASYWLFTYFGTGSEQNLVGLALLASGGTFLYVATVLQPVLSHGEAPGDMRPATRVFFIAIGMLVPVALGAMFSDHGH</sequence>
<dbReference type="OrthoDB" id="19859at2759"/>
<gene>
    <name evidence="8" type="ORF">CVT24_002330</name>
</gene>
<proteinExistence type="predicted"/>
<dbReference type="Pfam" id="PF02535">
    <property type="entry name" value="Zip"/>
    <property type="match status" value="1"/>
</dbReference>
<evidence type="ECO:0000313" key="8">
    <source>
        <dbReference type="EMBL" id="PPR02852.1"/>
    </source>
</evidence>
<comment type="caution">
    <text evidence="8">The sequence shown here is derived from an EMBL/GenBank/DDBJ whole genome shotgun (WGS) entry which is preliminary data.</text>
</comment>
<feature type="transmembrane region" description="Helical" evidence="7">
    <location>
        <begin position="280"/>
        <end position="300"/>
    </location>
</feature>
<dbReference type="InParanoid" id="A0A409YIN0"/>
<dbReference type="AlphaFoldDB" id="A0A409YIN0"/>
<evidence type="ECO:0000313" key="9">
    <source>
        <dbReference type="Proteomes" id="UP000284842"/>
    </source>
</evidence>
<evidence type="ECO:0000256" key="3">
    <source>
        <dbReference type="ARBA" id="ARBA00022692"/>
    </source>
</evidence>
<dbReference type="GO" id="GO:0000139">
    <property type="term" value="C:Golgi membrane"/>
    <property type="evidence" value="ECO:0007669"/>
    <property type="project" value="UniProtKB-SubCell"/>
</dbReference>
<feature type="transmembrane region" description="Helical" evidence="7">
    <location>
        <begin position="6"/>
        <end position="28"/>
    </location>
</feature>
<dbReference type="GO" id="GO:0046873">
    <property type="term" value="F:metal ion transmembrane transporter activity"/>
    <property type="evidence" value="ECO:0007669"/>
    <property type="project" value="InterPro"/>
</dbReference>
<organism evidence="8 9">
    <name type="scientific">Panaeolus cyanescens</name>
    <dbReference type="NCBI Taxonomy" id="181874"/>
    <lineage>
        <taxon>Eukaryota</taxon>
        <taxon>Fungi</taxon>
        <taxon>Dikarya</taxon>
        <taxon>Basidiomycota</taxon>
        <taxon>Agaricomycotina</taxon>
        <taxon>Agaricomycetes</taxon>
        <taxon>Agaricomycetidae</taxon>
        <taxon>Agaricales</taxon>
        <taxon>Agaricineae</taxon>
        <taxon>Galeropsidaceae</taxon>
        <taxon>Panaeolus</taxon>
    </lineage>
</organism>
<name>A0A409YIN0_9AGAR</name>
<dbReference type="PANTHER" id="PTHR16133:SF0">
    <property type="entry name" value="ZINC_IRON REGULATED TRANSPORTER-RELATED PROTEIN 102B, ISOFORM E"/>
    <property type="match status" value="1"/>
</dbReference>
<dbReference type="InterPro" id="IPR045891">
    <property type="entry name" value="ZIP9"/>
</dbReference>
<keyword evidence="4 7" id="KW-1133">Transmembrane helix</keyword>
<comment type="subcellular location">
    <subcellularLocation>
        <location evidence="1">Endomembrane system</location>
        <topology evidence="1">Multi-pass membrane protein</topology>
    </subcellularLocation>
    <subcellularLocation>
        <location evidence="2">Golgi apparatus membrane</location>
    </subcellularLocation>
</comment>
<feature type="transmembrane region" description="Helical" evidence="7">
    <location>
        <begin position="148"/>
        <end position="169"/>
    </location>
</feature>
<evidence type="ECO:0000256" key="5">
    <source>
        <dbReference type="ARBA" id="ARBA00023034"/>
    </source>
</evidence>
<feature type="transmembrane region" description="Helical" evidence="7">
    <location>
        <begin position="35"/>
        <end position="52"/>
    </location>
</feature>
<dbReference type="Proteomes" id="UP000284842">
    <property type="component" value="Unassembled WGS sequence"/>
</dbReference>
<keyword evidence="6 7" id="KW-0472">Membrane</keyword>
<accession>A0A409YIN0</accession>